<name>A0A084JDA6_9FIRM</name>
<dbReference type="AlphaFoldDB" id="A0A084JDA6"/>
<dbReference type="RefSeq" id="WP_038284388.1">
    <property type="nucleotide sequence ID" value="NZ_JPME01000038.1"/>
</dbReference>
<dbReference type="SUPFAM" id="SSF46785">
    <property type="entry name" value="Winged helix' DNA-binding domain"/>
    <property type="match status" value="1"/>
</dbReference>
<dbReference type="STRING" id="29354.IO98_21660"/>
<dbReference type="PANTHER" id="PTHR33221">
    <property type="entry name" value="WINGED HELIX-TURN-HELIX TRANSCRIPTIONAL REGULATOR, RRF2 FAMILY"/>
    <property type="match status" value="1"/>
</dbReference>
<dbReference type="EMBL" id="JPME01000038">
    <property type="protein sequence ID" value="KEZ86940.1"/>
    <property type="molecule type" value="Genomic_DNA"/>
</dbReference>
<dbReference type="InterPro" id="IPR036390">
    <property type="entry name" value="WH_DNA-bd_sf"/>
</dbReference>
<organism evidence="2 3">
    <name type="scientific">Lacrimispora celerecrescens</name>
    <dbReference type="NCBI Taxonomy" id="29354"/>
    <lineage>
        <taxon>Bacteria</taxon>
        <taxon>Bacillati</taxon>
        <taxon>Bacillota</taxon>
        <taxon>Clostridia</taxon>
        <taxon>Lachnospirales</taxon>
        <taxon>Lachnospiraceae</taxon>
        <taxon>Lacrimispora</taxon>
    </lineage>
</organism>
<keyword evidence="3" id="KW-1185">Reference proteome</keyword>
<dbReference type="GO" id="GO:0003677">
    <property type="term" value="F:DNA binding"/>
    <property type="evidence" value="ECO:0007669"/>
    <property type="project" value="UniProtKB-KW"/>
</dbReference>
<comment type="caution">
    <text evidence="2">The sequence shown here is derived from an EMBL/GenBank/DDBJ whole genome shotgun (WGS) entry which is preliminary data.</text>
</comment>
<reference evidence="2 3" key="1">
    <citation type="submission" date="2014-07" db="EMBL/GenBank/DDBJ databases">
        <title>Draft genome of Clostridium celerecrescens 152B isolated from sediments associated with methane hydrate from Krishna Godavari basin.</title>
        <authorList>
            <person name="Honkalas V.S."/>
            <person name="Dabir A.P."/>
            <person name="Arora P."/>
            <person name="Dhakephalkar P.K."/>
        </authorList>
    </citation>
    <scope>NUCLEOTIDE SEQUENCE [LARGE SCALE GENOMIC DNA]</scope>
    <source>
        <strain evidence="2 3">152B</strain>
    </source>
</reference>
<gene>
    <name evidence="2" type="ORF">IO98_21660</name>
</gene>
<dbReference type="InterPro" id="IPR000944">
    <property type="entry name" value="Tscrpt_reg_Rrf2"/>
</dbReference>
<dbReference type="GO" id="GO:0005829">
    <property type="term" value="C:cytosol"/>
    <property type="evidence" value="ECO:0007669"/>
    <property type="project" value="TreeGrafter"/>
</dbReference>
<dbReference type="Pfam" id="PF02082">
    <property type="entry name" value="Rrf2"/>
    <property type="match status" value="1"/>
</dbReference>
<evidence type="ECO:0000256" key="1">
    <source>
        <dbReference type="ARBA" id="ARBA00023125"/>
    </source>
</evidence>
<proteinExistence type="predicted"/>
<dbReference type="PROSITE" id="PS51197">
    <property type="entry name" value="HTH_RRF2_2"/>
    <property type="match status" value="1"/>
</dbReference>
<sequence length="143" mass="15923">MKISTKGRYAVRLMIDLAEHNHGEFIPLMDIAKRQEISEKYLESIVSVLSKSNLLISLRGKGGGYKLAKNPEDYTVGSILRLTEGSLAPVSCLEGEVNDCTRACHCRTLPMWEGFNKLINDYFDGITIADLVSGSDYSDDYII</sequence>
<dbReference type="Proteomes" id="UP000028525">
    <property type="component" value="Unassembled WGS sequence"/>
</dbReference>
<protein>
    <submittedName>
        <fullName evidence="2">Rrf2 family transcriptional regulator</fullName>
    </submittedName>
</protein>
<accession>A0A084JDA6</accession>
<dbReference type="InterPro" id="IPR036388">
    <property type="entry name" value="WH-like_DNA-bd_sf"/>
</dbReference>
<dbReference type="Gene3D" id="1.10.10.10">
    <property type="entry name" value="Winged helix-like DNA-binding domain superfamily/Winged helix DNA-binding domain"/>
    <property type="match status" value="1"/>
</dbReference>
<dbReference type="NCBIfam" id="TIGR00738">
    <property type="entry name" value="rrf2_super"/>
    <property type="match status" value="1"/>
</dbReference>
<keyword evidence="1" id="KW-0238">DNA-binding</keyword>
<dbReference type="OrthoDB" id="9808360at2"/>
<evidence type="ECO:0000313" key="3">
    <source>
        <dbReference type="Proteomes" id="UP000028525"/>
    </source>
</evidence>
<dbReference type="GO" id="GO:0003700">
    <property type="term" value="F:DNA-binding transcription factor activity"/>
    <property type="evidence" value="ECO:0007669"/>
    <property type="project" value="TreeGrafter"/>
</dbReference>
<dbReference type="PANTHER" id="PTHR33221:SF5">
    <property type="entry name" value="HTH-TYPE TRANSCRIPTIONAL REGULATOR ISCR"/>
    <property type="match status" value="1"/>
</dbReference>
<evidence type="ECO:0000313" key="2">
    <source>
        <dbReference type="EMBL" id="KEZ86940.1"/>
    </source>
</evidence>